<feature type="transmembrane region" description="Helical" evidence="6">
    <location>
        <begin position="51"/>
        <end position="73"/>
    </location>
</feature>
<dbReference type="InterPro" id="IPR043203">
    <property type="entry name" value="VGCC_Ca_Na"/>
</dbReference>
<gene>
    <name evidence="8" type="ORF">SK069_11130</name>
</gene>
<comment type="subcellular location">
    <subcellularLocation>
        <location evidence="1">Membrane</location>
        <topology evidence="1">Multi-pass membrane protein</topology>
    </subcellularLocation>
</comment>
<feature type="transmembrane region" description="Helical" evidence="6">
    <location>
        <begin position="140"/>
        <end position="162"/>
    </location>
</feature>
<keyword evidence="2 6" id="KW-0812">Transmembrane</keyword>
<feature type="domain" description="Ion transport" evidence="7">
    <location>
        <begin position="12"/>
        <end position="236"/>
    </location>
</feature>
<dbReference type="RefSeq" id="WP_319954304.1">
    <property type="nucleotide sequence ID" value="NZ_JAXAVX010000004.1"/>
</dbReference>
<keyword evidence="3 6" id="KW-1133">Transmembrane helix</keyword>
<accession>A0ABU4VM27</accession>
<dbReference type="InterPro" id="IPR005821">
    <property type="entry name" value="Ion_trans_dom"/>
</dbReference>
<reference evidence="8 9" key="1">
    <citation type="submission" date="2023-11" db="EMBL/GenBank/DDBJ databases">
        <authorList>
            <person name="Xu M."/>
            <person name="Jiang T."/>
        </authorList>
    </citation>
    <scope>NUCLEOTIDE SEQUENCE [LARGE SCALE GENOMIC DNA]</scope>
    <source>
        <strain evidence="8 9">SD</strain>
    </source>
</reference>
<evidence type="ECO:0000313" key="8">
    <source>
        <dbReference type="EMBL" id="MDX8152149.1"/>
    </source>
</evidence>
<dbReference type="PANTHER" id="PTHR10037">
    <property type="entry name" value="VOLTAGE-GATED CATION CHANNEL CALCIUM AND SODIUM"/>
    <property type="match status" value="1"/>
</dbReference>
<organism evidence="8 9">
    <name type="scientific">Patulibacter brassicae</name>
    <dbReference type="NCBI Taxonomy" id="1705717"/>
    <lineage>
        <taxon>Bacteria</taxon>
        <taxon>Bacillati</taxon>
        <taxon>Actinomycetota</taxon>
        <taxon>Thermoleophilia</taxon>
        <taxon>Solirubrobacterales</taxon>
        <taxon>Patulibacteraceae</taxon>
        <taxon>Patulibacter</taxon>
    </lineage>
</organism>
<proteinExistence type="predicted"/>
<dbReference type="SUPFAM" id="SSF81324">
    <property type="entry name" value="Voltage-gated potassium channels"/>
    <property type="match status" value="1"/>
</dbReference>
<dbReference type="Pfam" id="PF00520">
    <property type="entry name" value="Ion_trans"/>
    <property type="match status" value="1"/>
</dbReference>
<keyword evidence="9" id="KW-1185">Reference proteome</keyword>
<protein>
    <submittedName>
        <fullName evidence="8">Ion transporter</fullName>
    </submittedName>
</protein>
<evidence type="ECO:0000256" key="6">
    <source>
        <dbReference type="SAM" id="Phobius"/>
    </source>
</evidence>
<dbReference type="Proteomes" id="UP001277761">
    <property type="component" value="Unassembled WGS sequence"/>
</dbReference>
<dbReference type="EMBL" id="JAXAVX010000004">
    <property type="protein sequence ID" value="MDX8152149.1"/>
    <property type="molecule type" value="Genomic_DNA"/>
</dbReference>
<dbReference type="Gene3D" id="1.10.287.70">
    <property type="match status" value="1"/>
</dbReference>
<evidence type="ECO:0000313" key="9">
    <source>
        <dbReference type="Proteomes" id="UP001277761"/>
    </source>
</evidence>
<evidence type="ECO:0000256" key="4">
    <source>
        <dbReference type="ARBA" id="ARBA00023136"/>
    </source>
</evidence>
<evidence type="ECO:0000256" key="5">
    <source>
        <dbReference type="SAM" id="Coils"/>
    </source>
</evidence>
<evidence type="ECO:0000256" key="1">
    <source>
        <dbReference type="ARBA" id="ARBA00004141"/>
    </source>
</evidence>
<keyword evidence="4 6" id="KW-0472">Membrane</keyword>
<dbReference type="Gene3D" id="1.20.120.350">
    <property type="entry name" value="Voltage-gated potassium channels. Chain C"/>
    <property type="match status" value="1"/>
</dbReference>
<keyword evidence="5" id="KW-0175">Coiled coil</keyword>
<name>A0ABU4VM27_9ACTN</name>
<feature type="transmembrane region" description="Helical" evidence="6">
    <location>
        <begin position="206"/>
        <end position="227"/>
    </location>
</feature>
<evidence type="ECO:0000259" key="7">
    <source>
        <dbReference type="Pfam" id="PF00520"/>
    </source>
</evidence>
<evidence type="ECO:0000256" key="3">
    <source>
        <dbReference type="ARBA" id="ARBA00022989"/>
    </source>
</evidence>
<dbReference type="InterPro" id="IPR027359">
    <property type="entry name" value="Volt_channel_dom_sf"/>
</dbReference>
<comment type="caution">
    <text evidence="8">The sequence shown here is derived from an EMBL/GenBank/DDBJ whole genome shotgun (WGS) entry which is preliminary data.</text>
</comment>
<feature type="coiled-coil region" evidence="5">
    <location>
        <begin position="230"/>
        <end position="287"/>
    </location>
</feature>
<dbReference type="PANTHER" id="PTHR10037:SF62">
    <property type="entry name" value="SODIUM CHANNEL PROTEIN 60E"/>
    <property type="match status" value="1"/>
</dbReference>
<sequence length="306" mass="33879">MVTRCRRLIASPRFDAAILLVIVANALVLGAETYPAAVDAIGDELRLVNDVFLGVFVVELLLRIVAAVDPAGVRATARGFARNPWNVFDALVVVASFLPGLRENATLLRLLRLARIVRVVRFLPDLQVIFGAVLRSLPGVASLAVMTALLIYVYGMVGWVIFHDHDPEQFGTVGSSMITMFVLLTLENLPDYIAGGREVSDWTLLFYLSYVLVASFLVFNLFIGIVISSMEEARERDHEQRRRAQRLAAAATENLEDDLIVAVEDRIEELTEALAELRGELRHRLATDLAAADEPARRRTRDPDSG</sequence>
<evidence type="ECO:0000256" key="2">
    <source>
        <dbReference type="ARBA" id="ARBA00022692"/>
    </source>
</evidence>
<feature type="transmembrane region" description="Helical" evidence="6">
    <location>
        <begin position="12"/>
        <end position="31"/>
    </location>
</feature>